<feature type="domain" description="DAGKc" evidence="7">
    <location>
        <begin position="389"/>
        <end position="526"/>
    </location>
</feature>
<proteinExistence type="predicted"/>
<evidence type="ECO:0000256" key="3">
    <source>
        <dbReference type="ARBA" id="ARBA00022777"/>
    </source>
</evidence>
<dbReference type="InterPro" id="IPR045540">
    <property type="entry name" value="YegS/DAGK_C"/>
</dbReference>
<evidence type="ECO:0000313" key="8">
    <source>
        <dbReference type="EMBL" id="KAF4660915.1"/>
    </source>
</evidence>
<dbReference type="Pfam" id="PF00781">
    <property type="entry name" value="DAGK_cat"/>
    <property type="match status" value="1"/>
</dbReference>
<dbReference type="GO" id="GO:0006665">
    <property type="term" value="P:sphingolipid metabolic process"/>
    <property type="evidence" value="ECO:0007669"/>
    <property type="project" value="TreeGrafter"/>
</dbReference>
<dbReference type="Proteomes" id="UP000570595">
    <property type="component" value="Unassembled WGS sequence"/>
</dbReference>
<keyword evidence="4 5" id="KW-0067">ATP-binding</keyword>
<dbReference type="GO" id="GO:0016020">
    <property type="term" value="C:membrane"/>
    <property type="evidence" value="ECO:0007669"/>
    <property type="project" value="GOC"/>
</dbReference>
<dbReference type="SMART" id="SM00046">
    <property type="entry name" value="DAGKc"/>
    <property type="match status" value="1"/>
</dbReference>
<dbReference type="Gene3D" id="3.30.200.20">
    <property type="entry name" value="Phosphorylase Kinase, domain 1"/>
    <property type="match status" value="1"/>
</dbReference>
<protein>
    <submittedName>
        <fullName evidence="8">Protein kinase kinase kinase</fullName>
    </submittedName>
</protein>
<feature type="binding site" evidence="5">
    <location>
        <position position="50"/>
    </location>
    <ligand>
        <name>ATP</name>
        <dbReference type="ChEBI" id="CHEBI:30616"/>
    </ligand>
</feature>
<dbReference type="PROSITE" id="PS00108">
    <property type="entry name" value="PROTEIN_KINASE_ST"/>
    <property type="match status" value="1"/>
</dbReference>
<dbReference type="Gene3D" id="2.60.200.40">
    <property type="match status" value="1"/>
</dbReference>
<dbReference type="SMART" id="SM00220">
    <property type="entry name" value="S_TKc"/>
    <property type="match status" value="1"/>
</dbReference>
<dbReference type="Pfam" id="PF00069">
    <property type="entry name" value="Pkinase"/>
    <property type="match status" value="1"/>
</dbReference>
<dbReference type="PANTHER" id="PTHR12358:SF54">
    <property type="entry name" value="SPHINGOSINE KINASE RELATED PROTEIN"/>
    <property type="match status" value="1"/>
</dbReference>
<dbReference type="PANTHER" id="PTHR12358">
    <property type="entry name" value="SPHINGOSINE KINASE"/>
    <property type="match status" value="1"/>
</dbReference>
<evidence type="ECO:0000256" key="1">
    <source>
        <dbReference type="ARBA" id="ARBA00022679"/>
    </source>
</evidence>
<dbReference type="SUPFAM" id="SSF56112">
    <property type="entry name" value="Protein kinase-like (PK-like)"/>
    <property type="match status" value="1"/>
</dbReference>
<dbReference type="Pfam" id="PF19279">
    <property type="entry name" value="YegS_C"/>
    <property type="match status" value="1"/>
</dbReference>
<feature type="domain" description="Protein kinase" evidence="6">
    <location>
        <begin position="23"/>
        <end position="296"/>
    </location>
</feature>
<keyword evidence="3 8" id="KW-0418">Kinase</keyword>
<keyword evidence="1" id="KW-0808">Transferase</keyword>
<evidence type="ECO:0000313" key="9">
    <source>
        <dbReference type="Proteomes" id="UP000570595"/>
    </source>
</evidence>
<dbReference type="InterPro" id="IPR017441">
    <property type="entry name" value="Protein_kinase_ATP_BS"/>
</dbReference>
<dbReference type="InterPro" id="IPR008271">
    <property type="entry name" value="Ser/Thr_kinase_AS"/>
</dbReference>
<dbReference type="OrthoDB" id="339325at2759"/>
<comment type="caution">
    <text evidence="8">The sequence shown here is derived from an EMBL/GenBank/DDBJ whole genome shotgun (WGS) entry which is preliminary data.</text>
</comment>
<reference evidence="8 9" key="1">
    <citation type="submission" date="2020-04" db="EMBL/GenBank/DDBJ databases">
        <title>Perkinsus olseni comparative genomics.</title>
        <authorList>
            <person name="Bogema D.R."/>
        </authorList>
    </citation>
    <scope>NUCLEOTIDE SEQUENCE [LARGE SCALE GENOMIC DNA]</scope>
    <source>
        <strain evidence="8">ATCC PRA-179</strain>
    </source>
</reference>
<name>A0A7J6LNQ0_PEROL</name>
<dbReference type="SUPFAM" id="SSF111331">
    <property type="entry name" value="NAD kinase/diacylglycerol kinase-like"/>
    <property type="match status" value="1"/>
</dbReference>
<dbReference type="InterPro" id="IPR050187">
    <property type="entry name" value="Lipid_Phosphate_FormReg"/>
</dbReference>
<dbReference type="EMBL" id="JABAHT010000215">
    <property type="protein sequence ID" value="KAF4660915.1"/>
    <property type="molecule type" value="Genomic_DNA"/>
</dbReference>
<dbReference type="Gene3D" id="3.40.50.10330">
    <property type="entry name" value="Probable inorganic polyphosphate/atp-NAD kinase, domain 1"/>
    <property type="match status" value="1"/>
</dbReference>
<dbReference type="GO" id="GO:0005524">
    <property type="term" value="F:ATP binding"/>
    <property type="evidence" value="ECO:0007669"/>
    <property type="project" value="UniProtKB-UniRule"/>
</dbReference>
<dbReference type="Gene3D" id="1.10.510.10">
    <property type="entry name" value="Transferase(Phosphotransferase) domain 1"/>
    <property type="match status" value="1"/>
</dbReference>
<evidence type="ECO:0000259" key="6">
    <source>
        <dbReference type="PROSITE" id="PS50011"/>
    </source>
</evidence>
<keyword evidence="2 5" id="KW-0547">Nucleotide-binding</keyword>
<dbReference type="InterPro" id="IPR017438">
    <property type="entry name" value="ATP-NAD_kinase_N"/>
</dbReference>
<dbReference type="InterPro" id="IPR016064">
    <property type="entry name" value="NAD/diacylglycerol_kinase_sf"/>
</dbReference>
<dbReference type="PROSITE" id="PS50011">
    <property type="entry name" value="PROTEIN_KINASE_DOM"/>
    <property type="match status" value="1"/>
</dbReference>
<evidence type="ECO:0000256" key="2">
    <source>
        <dbReference type="ARBA" id="ARBA00022741"/>
    </source>
</evidence>
<dbReference type="PROSITE" id="PS00107">
    <property type="entry name" value="PROTEIN_KINASE_ATP"/>
    <property type="match status" value="1"/>
</dbReference>
<organism evidence="8 9">
    <name type="scientific">Perkinsus olseni</name>
    <name type="common">Perkinsus atlanticus</name>
    <dbReference type="NCBI Taxonomy" id="32597"/>
    <lineage>
        <taxon>Eukaryota</taxon>
        <taxon>Sar</taxon>
        <taxon>Alveolata</taxon>
        <taxon>Perkinsozoa</taxon>
        <taxon>Perkinsea</taxon>
        <taxon>Perkinsida</taxon>
        <taxon>Perkinsidae</taxon>
        <taxon>Perkinsus</taxon>
    </lineage>
</organism>
<evidence type="ECO:0000256" key="4">
    <source>
        <dbReference type="ARBA" id="ARBA00022840"/>
    </source>
</evidence>
<evidence type="ECO:0000256" key="5">
    <source>
        <dbReference type="PROSITE-ProRule" id="PRU10141"/>
    </source>
</evidence>
<dbReference type="GO" id="GO:0001727">
    <property type="term" value="F:lipid kinase activity"/>
    <property type="evidence" value="ECO:0007669"/>
    <property type="project" value="TreeGrafter"/>
</dbReference>
<gene>
    <name evidence="8" type="primary">EDR1_2</name>
    <name evidence="8" type="ORF">FOZ61_003665</name>
</gene>
<dbReference type="InterPro" id="IPR011009">
    <property type="entry name" value="Kinase-like_dom_sf"/>
</dbReference>
<dbReference type="PROSITE" id="PS50146">
    <property type="entry name" value="DAGK"/>
    <property type="match status" value="1"/>
</dbReference>
<dbReference type="GO" id="GO:0004672">
    <property type="term" value="F:protein kinase activity"/>
    <property type="evidence" value="ECO:0007669"/>
    <property type="project" value="InterPro"/>
</dbReference>
<dbReference type="InterPro" id="IPR001206">
    <property type="entry name" value="Diacylglycerol_kinase_cat_dom"/>
</dbReference>
<evidence type="ECO:0000259" key="7">
    <source>
        <dbReference type="PROSITE" id="PS50146"/>
    </source>
</evidence>
<sequence length="834" mass="93046">MTAEDSTGVDVEDNFWEVEMKDVNLYEAIGEGRFSKVYRGSWRGADVAVKEIHLDLPETEEMLKMFKRELTSLAWVRTRNFRLDDFLQKFRSFCGYVDFTPPESCAAAGRTYEIETAEDTGGILVMMLDVAKGIYFMHSSRPPVIHRDIKSLNLLLEQSVYDEEDPIRVKIADFGMARLEQQATAGLTEAAGTFHWMAPEVLRGEDYDERCDIYSFGITLYEIISRELPFRDAEMSGMAVVGFNSGNFVARDGSLPTELAYNLTFAIWDRFAASDIGIFTEHGKPGWKNVPAHVTFGKRIRVDDLYGELLIEWRPEDIYAYDVEGDTTIRIFTSMKLRGKHRNPFKSRYTEHKDPFKRELREFTFRVPFVAGVAKWEEILTDWTTPQYGREKELLVVINPIGGRKRAKKMFREILQPMLDRAHRKYSVVQTDHPGHAGEIARSIDLEKIGAIAAVGGDGLVYELVNGMAERPDASEAFAILGIGQLPAGSHNSLAASGGMRQPLTAATAIVNGWMRPVDVMKITRYLPEGPQVTLALCGLNYGFIAEVNVRSENKRFLGPTRYIFAGAQTVFRGGGDPSDVGHGKGGFSLAYTGMKCRYLRSKIDRRLAAPSLGCHKTTSAPEISNLVGPVVSELTAESSSPETSEPLPTAESKMLRWLQDVGPCGTSCMACSVLHKITTKYLEKSDGHKMLDPSPIVKAGEEGWVEVDDQKGVSLLSLTNVAVRNTEDRTVWMQNAHLASGYMELVIIPAVDRFTFTQIVAKVTDNKHLEDPRVTTERVTSVVFEPTIKRDASHPDRRYAEFGIDGELMDSASPLRADLLPGALLLMAPAWAD</sequence>
<dbReference type="AlphaFoldDB" id="A0A7J6LNQ0"/>
<dbReference type="InterPro" id="IPR000719">
    <property type="entry name" value="Prot_kinase_dom"/>
</dbReference>
<accession>A0A7J6LNQ0</accession>